<evidence type="ECO:0000256" key="1">
    <source>
        <dbReference type="SAM" id="MobiDB-lite"/>
    </source>
</evidence>
<protein>
    <submittedName>
        <fullName evidence="2">Uncharacterized protein</fullName>
    </submittedName>
</protein>
<feature type="non-terminal residue" evidence="2">
    <location>
        <position position="34"/>
    </location>
</feature>
<proteinExistence type="predicted"/>
<evidence type="ECO:0000313" key="3">
    <source>
        <dbReference type="Proteomes" id="UP000265520"/>
    </source>
</evidence>
<accession>A0A392W8U7</accession>
<sequence>MLARRARKASGSSFGSGLCATRGPGWRNARACVQ</sequence>
<keyword evidence="3" id="KW-1185">Reference proteome</keyword>
<organism evidence="2 3">
    <name type="scientific">Trifolium medium</name>
    <dbReference type="NCBI Taxonomy" id="97028"/>
    <lineage>
        <taxon>Eukaryota</taxon>
        <taxon>Viridiplantae</taxon>
        <taxon>Streptophyta</taxon>
        <taxon>Embryophyta</taxon>
        <taxon>Tracheophyta</taxon>
        <taxon>Spermatophyta</taxon>
        <taxon>Magnoliopsida</taxon>
        <taxon>eudicotyledons</taxon>
        <taxon>Gunneridae</taxon>
        <taxon>Pentapetalae</taxon>
        <taxon>rosids</taxon>
        <taxon>fabids</taxon>
        <taxon>Fabales</taxon>
        <taxon>Fabaceae</taxon>
        <taxon>Papilionoideae</taxon>
        <taxon>50 kb inversion clade</taxon>
        <taxon>NPAAA clade</taxon>
        <taxon>Hologalegina</taxon>
        <taxon>IRL clade</taxon>
        <taxon>Trifolieae</taxon>
        <taxon>Trifolium</taxon>
    </lineage>
</organism>
<feature type="region of interest" description="Disordered" evidence="1">
    <location>
        <begin position="1"/>
        <end position="24"/>
    </location>
</feature>
<reference evidence="2 3" key="1">
    <citation type="journal article" date="2018" name="Front. Plant Sci.">
        <title>Red Clover (Trifolium pratense) and Zigzag Clover (T. medium) - A Picture of Genomic Similarities and Differences.</title>
        <authorList>
            <person name="Dluhosova J."/>
            <person name="Istvanek J."/>
            <person name="Nedelnik J."/>
            <person name="Repkova J."/>
        </authorList>
    </citation>
    <scope>NUCLEOTIDE SEQUENCE [LARGE SCALE GENOMIC DNA]</scope>
    <source>
        <strain evidence="3">cv. 10/8</strain>
        <tissue evidence="2">Leaf</tissue>
    </source>
</reference>
<dbReference type="Proteomes" id="UP000265520">
    <property type="component" value="Unassembled WGS sequence"/>
</dbReference>
<evidence type="ECO:0000313" key="2">
    <source>
        <dbReference type="EMBL" id="MCI95120.1"/>
    </source>
</evidence>
<dbReference type="AlphaFoldDB" id="A0A392W8U7"/>
<name>A0A392W8U7_9FABA</name>
<comment type="caution">
    <text evidence="2">The sequence shown here is derived from an EMBL/GenBank/DDBJ whole genome shotgun (WGS) entry which is preliminary data.</text>
</comment>
<dbReference type="EMBL" id="LXQA011376413">
    <property type="protein sequence ID" value="MCI95120.1"/>
    <property type="molecule type" value="Genomic_DNA"/>
</dbReference>